<evidence type="ECO:0000313" key="3">
    <source>
        <dbReference type="Proteomes" id="UP000054324"/>
    </source>
</evidence>
<accession>A0A075A5P0</accession>
<keyword evidence="3" id="KW-1185">Reference proteome</keyword>
<organism evidence="2 3">
    <name type="scientific">Opisthorchis viverrini</name>
    <name type="common">Southeast Asian liver fluke</name>
    <dbReference type="NCBI Taxonomy" id="6198"/>
    <lineage>
        <taxon>Eukaryota</taxon>
        <taxon>Metazoa</taxon>
        <taxon>Spiralia</taxon>
        <taxon>Lophotrochozoa</taxon>
        <taxon>Platyhelminthes</taxon>
        <taxon>Trematoda</taxon>
        <taxon>Digenea</taxon>
        <taxon>Opisthorchiida</taxon>
        <taxon>Opisthorchiata</taxon>
        <taxon>Opisthorchiidae</taxon>
        <taxon>Opisthorchis</taxon>
    </lineage>
</organism>
<dbReference type="GeneID" id="20316938"/>
<name>A0A075A5P0_OPIVI</name>
<feature type="region of interest" description="Disordered" evidence="1">
    <location>
        <begin position="1"/>
        <end position="67"/>
    </location>
</feature>
<gene>
    <name evidence="2" type="ORF">T265_02750</name>
</gene>
<feature type="compositionally biased region" description="Basic and acidic residues" evidence="1">
    <location>
        <begin position="26"/>
        <end position="59"/>
    </location>
</feature>
<dbReference type="KEGG" id="ovi:T265_02750"/>
<proteinExistence type="predicted"/>
<dbReference type="RefSeq" id="XP_009165329.1">
    <property type="nucleotide sequence ID" value="XM_009167065.1"/>
</dbReference>
<dbReference type="EMBL" id="KL596653">
    <property type="protein sequence ID" value="KER30940.1"/>
    <property type="molecule type" value="Genomic_DNA"/>
</dbReference>
<dbReference type="Proteomes" id="UP000054324">
    <property type="component" value="Unassembled WGS sequence"/>
</dbReference>
<evidence type="ECO:0000313" key="2">
    <source>
        <dbReference type="EMBL" id="KER30940.1"/>
    </source>
</evidence>
<dbReference type="AlphaFoldDB" id="A0A075A5P0"/>
<sequence length="94" mass="10591">MSPPMSQPGTREKKGHFNIDQTTTTRDSKLKGHVSIGERGHVIKEQPMEPPHRITDRGQRSPPATSTHINTHVTLLDAQPLTHRYAQLRSLITH</sequence>
<protein>
    <submittedName>
        <fullName evidence="2">Uncharacterized protein</fullName>
    </submittedName>
</protein>
<reference evidence="2 3" key="1">
    <citation type="submission" date="2013-11" db="EMBL/GenBank/DDBJ databases">
        <title>Opisthorchis viverrini - life in the bile duct.</title>
        <authorList>
            <person name="Young N.D."/>
            <person name="Nagarajan N."/>
            <person name="Lin S.J."/>
            <person name="Korhonen P.K."/>
            <person name="Jex A.R."/>
            <person name="Hall R.S."/>
            <person name="Safavi-Hemami H."/>
            <person name="Kaewkong W."/>
            <person name="Bertrand D."/>
            <person name="Gao S."/>
            <person name="Seet Q."/>
            <person name="Wongkham S."/>
            <person name="Teh B.T."/>
            <person name="Wongkham C."/>
            <person name="Intapan P.M."/>
            <person name="Maleewong W."/>
            <person name="Yang X."/>
            <person name="Hu M."/>
            <person name="Wang Z."/>
            <person name="Hofmann A."/>
            <person name="Sternberg P.W."/>
            <person name="Tan P."/>
            <person name="Wang J."/>
            <person name="Gasser R.B."/>
        </authorList>
    </citation>
    <scope>NUCLEOTIDE SEQUENCE [LARGE SCALE GENOMIC DNA]</scope>
</reference>
<evidence type="ECO:0000256" key="1">
    <source>
        <dbReference type="SAM" id="MobiDB-lite"/>
    </source>
</evidence>
<dbReference type="CTD" id="20316938"/>